<keyword evidence="2" id="KW-1185">Reference proteome</keyword>
<gene>
    <name evidence="1" type="ORF">GCM10009727_13610</name>
</gene>
<protein>
    <submittedName>
        <fullName evidence="1">Uncharacterized protein</fullName>
    </submittedName>
</protein>
<dbReference type="EMBL" id="BAAAMR010000007">
    <property type="protein sequence ID" value="GAA2125334.1"/>
    <property type="molecule type" value="Genomic_DNA"/>
</dbReference>
<comment type="caution">
    <text evidence="1">The sequence shown here is derived from an EMBL/GenBank/DDBJ whole genome shotgun (WGS) entry which is preliminary data.</text>
</comment>
<proteinExistence type="predicted"/>
<name>A0ABP5K099_9ACTN</name>
<reference evidence="2" key="1">
    <citation type="journal article" date="2019" name="Int. J. Syst. Evol. Microbiol.">
        <title>The Global Catalogue of Microorganisms (GCM) 10K type strain sequencing project: providing services to taxonomists for standard genome sequencing and annotation.</title>
        <authorList>
            <consortium name="The Broad Institute Genomics Platform"/>
            <consortium name="The Broad Institute Genome Sequencing Center for Infectious Disease"/>
            <person name="Wu L."/>
            <person name="Ma J."/>
        </authorList>
    </citation>
    <scope>NUCLEOTIDE SEQUENCE [LARGE SCALE GENOMIC DNA]</scope>
    <source>
        <strain evidence="2">JCM 13850</strain>
    </source>
</reference>
<dbReference type="Proteomes" id="UP001501020">
    <property type="component" value="Unassembled WGS sequence"/>
</dbReference>
<evidence type="ECO:0000313" key="1">
    <source>
        <dbReference type="EMBL" id="GAA2125334.1"/>
    </source>
</evidence>
<organism evidence="1 2">
    <name type="scientific">Actinomadura napierensis</name>
    <dbReference type="NCBI Taxonomy" id="267854"/>
    <lineage>
        <taxon>Bacteria</taxon>
        <taxon>Bacillati</taxon>
        <taxon>Actinomycetota</taxon>
        <taxon>Actinomycetes</taxon>
        <taxon>Streptosporangiales</taxon>
        <taxon>Thermomonosporaceae</taxon>
        <taxon>Actinomadura</taxon>
    </lineage>
</organism>
<dbReference type="RefSeq" id="WP_344262627.1">
    <property type="nucleotide sequence ID" value="NZ_BAAAMR010000007.1"/>
</dbReference>
<sequence>MCEAVSTAFADNPATGCAVGVQEGILSVVIRQPDLDSLPDQTPAMTSAGRPTLKKLTQRDRMLWWLTTLGSNIIATLKQALATAPAITAIDLAALTRIPDTQRLGIIAYGR</sequence>
<evidence type="ECO:0000313" key="2">
    <source>
        <dbReference type="Proteomes" id="UP001501020"/>
    </source>
</evidence>
<accession>A0ABP5K099</accession>